<reference evidence="1" key="1">
    <citation type="submission" date="2023-10" db="EMBL/GenBank/DDBJ databases">
        <title>Genome assembly of Pristionchus species.</title>
        <authorList>
            <person name="Yoshida K."/>
            <person name="Sommer R.J."/>
        </authorList>
    </citation>
    <scope>NUCLEOTIDE SEQUENCE</scope>
    <source>
        <strain evidence="1">RS5133</strain>
    </source>
</reference>
<feature type="non-terminal residue" evidence="1">
    <location>
        <position position="1"/>
    </location>
</feature>
<gene>
    <name evidence="1" type="ORF">PFISCL1PPCAC_21878</name>
</gene>
<evidence type="ECO:0000313" key="1">
    <source>
        <dbReference type="EMBL" id="GMT30581.1"/>
    </source>
</evidence>
<comment type="caution">
    <text evidence="1">The sequence shown here is derived from an EMBL/GenBank/DDBJ whole genome shotgun (WGS) entry which is preliminary data.</text>
</comment>
<sequence>LVHSIDIRYLIEAAEGYNARRYILHTFSNMKGSDRLRTDFLFSFSSLISRWLLFYVDYAQDPIWKDHSRLQTHNFTGKEGRMSYRLREEERLGDGAS</sequence>
<proteinExistence type="predicted"/>
<accession>A0AAV5WF79</accession>
<name>A0AAV5WF79_9BILA</name>
<evidence type="ECO:0000313" key="2">
    <source>
        <dbReference type="Proteomes" id="UP001432322"/>
    </source>
</evidence>
<keyword evidence="2" id="KW-1185">Reference proteome</keyword>
<organism evidence="1 2">
    <name type="scientific">Pristionchus fissidentatus</name>
    <dbReference type="NCBI Taxonomy" id="1538716"/>
    <lineage>
        <taxon>Eukaryota</taxon>
        <taxon>Metazoa</taxon>
        <taxon>Ecdysozoa</taxon>
        <taxon>Nematoda</taxon>
        <taxon>Chromadorea</taxon>
        <taxon>Rhabditida</taxon>
        <taxon>Rhabditina</taxon>
        <taxon>Diplogasteromorpha</taxon>
        <taxon>Diplogasteroidea</taxon>
        <taxon>Neodiplogasteridae</taxon>
        <taxon>Pristionchus</taxon>
    </lineage>
</organism>
<dbReference type="Proteomes" id="UP001432322">
    <property type="component" value="Unassembled WGS sequence"/>
</dbReference>
<dbReference type="EMBL" id="BTSY01000005">
    <property type="protein sequence ID" value="GMT30581.1"/>
    <property type="molecule type" value="Genomic_DNA"/>
</dbReference>
<protein>
    <submittedName>
        <fullName evidence="1">Uncharacterized protein</fullName>
    </submittedName>
</protein>
<dbReference type="AlphaFoldDB" id="A0AAV5WF79"/>
<feature type="non-terminal residue" evidence="1">
    <location>
        <position position="97"/>
    </location>
</feature>